<dbReference type="NCBIfam" id="NF010925">
    <property type="entry name" value="PRK14345.1"/>
    <property type="match status" value="1"/>
</dbReference>
<dbReference type="EMBL" id="JBEDNZ010000003">
    <property type="protein sequence ID" value="KAL0850294.1"/>
    <property type="molecule type" value="Genomic_DNA"/>
</dbReference>
<sequence length="238" mass="26849">MVKVWKLGLMSYDTAHKIQLAIARKHLDAMVKGIQTNYDTLLLVEHKPVYTVGIRDETPTSEIEHLQELGAEFRKTNRGGLITFHGPGQLVAYPVINLKHFKTSVKWYVNSLEETVIRMCDELGVKAQRSPHTGVWVEDNKIAAIGIHASRYVTTHGIALNCDNDLTWFDYIDPCGIEDKGVTSLSRETGVHCTIDKMAPLFLRNFEKVFGCESDELDAKMKEDILSTVYTKLLVQNA</sequence>
<evidence type="ECO:0000256" key="6">
    <source>
        <dbReference type="PIRNR" id="PIRNR016262"/>
    </source>
</evidence>
<evidence type="ECO:0000256" key="8">
    <source>
        <dbReference type="PIRSR" id="PIRSR016262-2"/>
    </source>
</evidence>
<dbReference type="Pfam" id="PF21948">
    <property type="entry name" value="LplA-B_cat"/>
    <property type="match status" value="1"/>
</dbReference>
<dbReference type="InterPro" id="IPR000544">
    <property type="entry name" value="Octanoyltransferase"/>
</dbReference>
<evidence type="ECO:0000259" key="10">
    <source>
        <dbReference type="PROSITE" id="PS51733"/>
    </source>
</evidence>
<feature type="active site" description="Acyl-thioester intermediate" evidence="7">
    <location>
        <position position="175"/>
    </location>
</feature>
<dbReference type="GO" id="GO:0005739">
    <property type="term" value="C:mitochondrion"/>
    <property type="evidence" value="ECO:0007669"/>
    <property type="project" value="UniProtKB-SubCell"/>
</dbReference>
<dbReference type="Proteomes" id="UP001549920">
    <property type="component" value="Unassembled WGS sequence"/>
</dbReference>
<dbReference type="PIRSF" id="PIRSF016262">
    <property type="entry name" value="LPLase"/>
    <property type="match status" value="1"/>
</dbReference>
<comment type="similarity">
    <text evidence="3 6">Belongs to the LipB family.</text>
</comment>
<evidence type="ECO:0000313" key="14">
    <source>
        <dbReference type="Proteomes" id="UP001549921"/>
    </source>
</evidence>
<proteinExistence type="inferred from homology"/>
<comment type="function">
    <text evidence="6">Catalyzes the transfer of endogenously produced octanoic acid from octanoyl-acyl-carrier-protein onto the lipoyl domains of lipoate-dependent enzymes. Lipoyl-ACP can also act as a substrate although octanoyl-ACP is likely to be the physiological substrate.</text>
</comment>
<keyword evidence="5 6" id="KW-0012">Acyltransferase</keyword>
<dbReference type="CDD" id="cd16444">
    <property type="entry name" value="LipB"/>
    <property type="match status" value="1"/>
</dbReference>
<dbReference type="InterPro" id="IPR004143">
    <property type="entry name" value="BPL_LPL_catalytic"/>
</dbReference>
<dbReference type="PANTHER" id="PTHR10993">
    <property type="entry name" value="OCTANOYLTRANSFERASE"/>
    <property type="match status" value="1"/>
</dbReference>
<evidence type="ECO:0000256" key="2">
    <source>
        <dbReference type="ARBA" id="ARBA00004821"/>
    </source>
</evidence>
<evidence type="ECO:0000313" key="11">
    <source>
        <dbReference type="EMBL" id="KAL0850294.1"/>
    </source>
</evidence>
<dbReference type="PROSITE" id="PS51733">
    <property type="entry name" value="BPL_LPL_CATALYTIC"/>
    <property type="match status" value="1"/>
</dbReference>
<dbReference type="PANTHER" id="PTHR10993:SF7">
    <property type="entry name" value="LIPOYLTRANSFERASE 2, MITOCHONDRIAL-RELATED"/>
    <property type="match status" value="1"/>
</dbReference>
<comment type="pathway">
    <text evidence="2 6">Protein modification; protein lipoylation via endogenous pathway; protein N(6)-(lipoyl)lysine from octanoyl-[acyl-carrier-protein]: step 1/2.</text>
</comment>
<dbReference type="HAMAP" id="MF_00013">
    <property type="entry name" value="LipB"/>
    <property type="match status" value="1"/>
</dbReference>
<dbReference type="NCBIfam" id="TIGR00214">
    <property type="entry name" value="lipB"/>
    <property type="match status" value="1"/>
</dbReference>
<feature type="domain" description="BPL/LPL catalytic" evidence="10">
    <location>
        <begin position="35"/>
        <end position="214"/>
    </location>
</feature>
<dbReference type="AlphaFoldDB" id="A0ABD0TLX9"/>
<keyword evidence="4 6" id="KW-0808">Transferase</keyword>
<protein>
    <recommendedName>
        <fullName evidence="6">Octanoyl-[acyl-carrier-protein]:protein N-octanoyltransferase LIPT2, mitochondrial</fullName>
        <ecNumber evidence="6">2.3.1.181</ecNumber>
    </recommendedName>
</protein>
<organism evidence="11 14">
    <name type="scientific">Loxostege sticticalis</name>
    <name type="common">Beet webworm moth</name>
    <dbReference type="NCBI Taxonomy" id="481309"/>
    <lineage>
        <taxon>Eukaryota</taxon>
        <taxon>Metazoa</taxon>
        <taxon>Ecdysozoa</taxon>
        <taxon>Arthropoda</taxon>
        <taxon>Hexapoda</taxon>
        <taxon>Insecta</taxon>
        <taxon>Pterygota</taxon>
        <taxon>Neoptera</taxon>
        <taxon>Endopterygota</taxon>
        <taxon>Lepidoptera</taxon>
        <taxon>Glossata</taxon>
        <taxon>Ditrysia</taxon>
        <taxon>Pyraloidea</taxon>
        <taxon>Crambidae</taxon>
        <taxon>Pyraustinae</taxon>
        <taxon>Loxostege</taxon>
    </lineage>
</organism>
<dbReference type="PROSITE" id="PS01313">
    <property type="entry name" value="LIPB"/>
    <property type="match status" value="1"/>
</dbReference>
<comment type="catalytic activity">
    <reaction evidence="6">
        <text>octanoyl-[ACP] + L-lysyl-[protein] = N(6)-octanoyl-L-lysyl-[protein] + holo-[ACP] + H(+)</text>
        <dbReference type="Rhea" id="RHEA:17665"/>
        <dbReference type="Rhea" id="RHEA-COMP:9636"/>
        <dbReference type="Rhea" id="RHEA-COMP:9685"/>
        <dbReference type="Rhea" id="RHEA-COMP:9752"/>
        <dbReference type="Rhea" id="RHEA-COMP:9928"/>
        <dbReference type="ChEBI" id="CHEBI:15378"/>
        <dbReference type="ChEBI" id="CHEBI:29969"/>
        <dbReference type="ChEBI" id="CHEBI:64479"/>
        <dbReference type="ChEBI" id="CHEBI:78463"/>
        <dbReference type="ChEBI" id="CHEBI:78809"/>
        <dbReference type="EC" id="2.3.1.181"/>
    </reaction>
</comment>
<evidence type="ECO:0000256" key="9">
    <source>
        <dbReference type="PIRSR" id="PIRSR016262-3"/>
    </source>
</evidence>
<dbReference type="Proteomes" id="UP001549921">
    <property type="component" value="Unassembled WGS sequence"/>
</dbReference>
<evidence type="ECO:0000313" key="13">
    <source>
        <dbReference type="Proteomes" id="UP001549920"/>
    </source>
</evidence>
<dbReference type="EC" id="2.3.1.181" evidence="6"/>
<dbReference type="InterPro" id="IPR045864">
    <property type="entry name" value="aa-tRNA-synth_II/BPL/LPL"/>
</dbReference>
<dbReference type="EMBL" id="JBEUOH010000003">
    <property type="protein sequence ID" value="KAL0895836.1"/>
    <property type="molecule type" value="Genomic_DNA"/>
</dbReference>
<evidence type="ECO:0000313" key="12">
    <source>
        <dbReference type="EMBL" id="KAL0895836.1"/>
    </source>
</evidence>
<evidence type="ECO:0000256" key="1">
    <source>
        <dbReference type="ARBA" id="ARBA00004173"/>
    </source>
</evidence>
<keyword evidence="6" id="KW-0496">Mitochondrion</keyword>
<feature type="binding site" evidence="8">
    <location>
        <begin position="157"/>
        <end position="159"/>
    </location>
    <ligand>
        <name>substrate</name>
    </ligand>
</feature>
<dbReference type="Gene3D" id="3.30.930.10">
    <property type="entry name" value="Bira Bifunctional Protein, Domain 2"/>
    <property type="match status" value="1"/>
</dbReference>
<evidence type="ECO:0000256" key="4">
    <source>
        <dbReference type="ARBA" id="ARBA00022679"/>
    </source>
</evidence>
<name>A0ABD0TLX9_LOXSC</name>
<dbReference type="GO" id="GO:0033819">
    <property type="term" value="F:lipoyl(octanoyl) transferase activity"/>
    <property type="evidence" value="ECO:0007669"/>
    <property type="project" value="UniProtKB-EC"/>
</dbReference>
<accession>A0ABD0TLX9</accession>
<comment type="caution">
    <text evidence="11">The sequence shown here is derived from an EMBL/GenBank/DDBJ whole genome shotgun (WGS) entry which is preliminary data.</text>
</comment>
<dbReference type="InterPro" id="IPR020605">
    <property type="entry name" value="Octanoyltransferase_CS"/>
</dbReference>
<feature type="site" description="Lowers pKa of active site Cys" evidence="9">
    <location>
        <position position="141"/>
    </location>
</feature>
<reference evidence="13 14" key="1">
    <citation type="submission" date="2024-06" db="EMBL/GenBank/DDBJ databases">
        <title>A chromosome-level genome assembly of beet webworm, Loxostege sticticalis.</title>
        <authorList>
            <person name="Zhang Y."/>
        </authorList>
    </citation>
    <scope>NUCLEOTIDE SEQUENCE [LARGE SCALE GENOMIC DNA]</scope>
    <source>
        <strain evidence="12">AQ026</strain>
        <strain evidence="11">AQ028</strain>
        <tissue evidence="11">Male pupae</tissue>
        <tissue evidence="12">Whole body</tissue>
    </source>
</reference>
<comment type="subcellular location">
    <subcellularLocation>
        <location evidence="1 6">Mitochondrion</location>
    </subcellularLocation>
</comment>
<dbReference type="FunFam" id="3.30.930.10:FF:000035">
    <property type="entry name" value="Putative lipoyltransferase 2, mitochondrial"/>
    <property type="match status" value="1"/>
</dbReference>
<gene>
    <name evidence="12" type="ORF">ABMA27_011867</name>
    <name evidence="11" type="ORF">ABMA28_012130</name>
</gene>
<evidence type="ECO:0000256" key="5">
    <source>
        <dbReference type="ARBA" id="ARBA00023315"/>
    </source>
</evidence>
<dbReference type="SUPFAM" id="SSF55681">
    <property type="entry name" value="Class II aaRS and biotin synthetases"/>
    <property type="match status" value="1"/>
</dbReference>
<evidence type="ECO:0000256" key="3">
    <source>
        <dbReference type="ARBA" id="ARBA00007907"/>
    </source>
</evidence>
<feature type="binding site" evidence="8">
    <location>
        <begin position="78"/>
        <end position="85"/>
    </location>
    <ligand>
        <name>substrate</name>
    </ligand>
</feature>
<keyword evidence="13" id="KW-1185">Reference proteome</keyword>
<feature type="binding site" evidence="8">
    <location>
        <begin position="144"/>
        <end position="146"/>
    </location>
    <ligand>
        <name>substrate</name>
    </ligand>
</feature>
<evidence type="ECO:0000256" key="7">
    <source>
        <dbReference type="PIRSR" id="PIRSR016262-1"/>
    </source>
</evidence>